<feature type="region of interest" description="Disordered" evidence="1">
    <location>
        <begin position="1"/>
        <end position="29"/>
    </location>
</feature>
<reference evidence="2 3" key="1">
    <citation type="submission" date="2016-06" db="EMBL/GenBank/DDBJ databases">
        <authorList>
            <person name="Kjaerup R.B."/>
            <person name="Dalgaard T.S."/>
            <person name="Juul-Madsen H.R."/>
        </authorList>
    </citation>
    <scope>NUCLEOTIDE SEQUENCE [LARGE SCALE GENOMIC DNA]</scope>
    <source>
        <strain evidence="2 3">1127319.6</strain>
    </source>
</reference>
<comment type="caution">
    <text evidence="2">The sequence shown here is derived from an EMBL/GenBank/DDBJ whole genome shotgun (WGS) entry which is preliminary data.</text>
</comment>
<name>A0A1A3H4H4_MYCMU</name>
<accession>A0A1A3H4H4</accession>
<dbReference type="Pfam" id="PF19457">
    <property type="entry name" value="DUF5994"/>
    <property type="match status" value="1"/>
</dbReference>
<dbReference type="RefSeq" id="WP_064980746.1">
    <property type="nucleotide sequence ID" value="NZ_LZLC01000099.1"/>
</dbReference>
<dbReference type="STRING" id="56689.GCA_001291445_04593"/>
<sequence>MTPQHDRTSPTHRTSPTQTPRLRLKPKAPHSGYVDGAWWPHTSNLSTELPDLLAVLSVRLGRIDRVLYNVHEWSSAPTKLAAGGRRVRLDGYQRQPINTVEVVGLDRDRIVLLTVPVDTDPAEAHCALMSAAHPNDHTTVSGILAAAQHAD</sequence>
<dbReference type="OrthoDB" id="3785441at2"/>
<protein>
    <submittedName>
        <fullName evidence="2">Uncharacterized protein</fullName>
    </submittedName>
</protein>
<dbReference type="Proteomes" id="UP000093898">
    <property type="component" value="Unassembled WGS sequence"/>
</dbReference>
<proteinExistence type="predicted"/>
<evidence type="ECO:0000256" key="1">
    <source>
        <dbReference type="SAM" id="MobiDB-lite"/>
    </source>
</evidence>
<evidence type="ECO:0000313" key="2">
    <source>
        <dbReference type="EMBL" id="OBJ42534.1"/>
    </source>
</evidence>
<evidence type="ECO:0000313" key="3">
    <source>
        <dbReference type="Proteomes" id="UP000093898"/>
    </source>
</evidence>
<dbReference type="InterPro" id="IPR046036">
    <property type="entry name" value="DUF5994"/>
</dbReference>
<dbReference type="EMBL" id="LZLC01000099">
    <property type="protein sequence ID" value="OBJ42534.1"/>
    <property type="molecule type" value="Genomic_DNA"/>
</dbReference>
<organism evidence="2 3">
    <name type="scientific">Mycolicibacterium mucogenicum</name>
    <name type="common">Mycobacterium mucogenicum</name>
    <dbReference type="NCBI Taxonomy" id="56689"/>
    <lineage>
        <taxon>Bacteria</taxon>
        <taxon>Bacillati</taxon>
        <taxon>Actinomycetota</taxon>
        <taxon>Actinomycetes</taxon>
        <taxon>Mycobacteriales</taxon>
        <taxon>Mycobacteriaceae</taxon>
        <taxon>Mycolicibacterium</taxon>
    </lineage>
</organism>
<gene>
    <name evidence="2" type="ORF">A5630_20700</name>
</gene>
<dbReference type="AlphaFoldDB" id="A0A1A3H4H4"/>
<feature type="compositionally biased region" description="Polar residues" evidence="1">
    <location>
        <begin position="11"/>
        <end position="20"/>
    </location>
</feature>